<evidence type="ECO:0000256" key="13">
    <source>
        <dbReference type="ARBA" id="ARBA00047558"/>
    </source>
</evidence>
<dbReference type="InterPro" id="IPR011009">
    <property type="entry name" value="Kinase-like_dom_sf"/>
</dbReference>
<dbReference type="PROSITE" id="PS00108">
    <property type="entry name" value="PROTEIN_KINASE_ST"/>
    <property type="match status" value="1"/>
</dbReference>
<evidence type="ECO:0000313" key="17">
    <source>
        <dbReference type="EMBL" id="KAK9715443.1"/>
    </source>
</evidence>
<keyword evidence="3" id="KW-0808">Transferase</keyword>
<dbReference type="GO" id="GO:0004674">
    <property type="term" value="F:protein serine/threonine kinase activity"/>
    <property type="evidence" value="ECO:0007669"/>
    <property type="project" value="UniProtKB-KW"/>
</dbReference>
<dbReference type="InterPro" id="IPR008271">
    <property type="entry name" value="Ser/Thr_kinase_AS"/>
</dbReference>
<reference evidence="17" key="1">
    <citation type="submission" date="2024-03" db="EMBL/GenBank/DDBJ databases">
        <title>WGS assembly of Saponaria officinalis var. Norfolk2.</title>
        <authorList>
            <person name="Jenkins J."/>
            <person name="Shu S."/>
            <person name="Grimwood J."/>
            <person name="Barry K."/>
            <person name="Goodstein D."/>
            <person name="Schmutz J."/>
            <person name="Leebens-Mack J."/>
            <person name="Osbourn A."/>
        </authorList>
    </citation>
    <scope>NUCLEOTIDE SEQUENCE [LARGE SCALE GENOMIC DNA]</scope>
    <source>
        <strain evidence="17">JIC</strain>
    </source>
</reference>
<keyword evidence="12" id="KW-0325">Glycoprotein</keyword>
<keyword evidence="10 15" id="KW-0472">Membrane</keyword>
<evidence type="ECO:0000313" key="18">
    <source>
        <dbReference type="Proteomes" id="UP001443914"/>
    </source>
</evidence>
<dbReference type="CDD" id="cd14066">
    <property type="entry name" value="STKc_IRAK"/>
    <property type="match status" value="1"/>
</dbReference>
<dbReference type="InterPro" id="IPR025287">
    <property type="entry name" value="WAK_GUB"/>
</dbReference>
<keyword evidence="8" id="KW-0067">ATP-binding</keyword>
<evidence type="ECO:0000256" key="8">
    <source>
        <dbReference type="ARBA" id="ARBA00022840"/>
    </source>
</evidence>
<evidence type="ECO:0000256" key="7">
    <source>
        <dbReference type="ARBA" id="ARBA00022777"/>
    </source>
</evidence>
<dbReference type="GO" id="GO:0030247">
    <property type="term" value="F:polysaccharide binding"/>
    <property type="evidence" value="ECO:0007669"/>
    <property type="project" value="InterPro"/>
</dbReference>
<keyword evidence="11" id="KW-1015">Disulfide bond</keyword>
<keyword evidence="9 15" id="KW-1133">Transmembrane helix</keyword>
<gene>
    <name evidence="17" type="ORF">RND81_06G165500</name>
</gene>
<evidence type="ECO:0000256" key="14">
    <source>
        <dbReference type="ARBA" id="ARBA00047951"/>
    </source>
</evidence>
<proteinExistence type="predicted"/>
<name>A0AAW1KE08_SAPOF</name>
<evidence type="ECO:0000256" key="1">
    <source>
        <dbReference type="ARBA" id="ARBA00004479"/>
    </source>
</evidence>
<dbReference type="FunFam" id="3.30.200.20:FF:000043">
    <property type="entry name" value="Wall-associated receptor kinase 2"/>
    <property type="match status" value="1"/>
</dbReference>
<keyword evidence="4 15" id="KW-0812">Transmembrane</keyword>
<keyword evidence="2" id="KW-0723">Serine/threonine-protein kinase</keyword>
<comment type="subcellular location">
    <subcellularLocation>
        <location evidence="1">Membrane</location>
        <topology evidence="1">Single-pass type I membrane protein</topology>
    </subcellularLocation>
</comment>
<organism evidence="17 18">
    <name type="scientific">Saponaria officinalis</name>
    <name type="common">Common soapwort</name>
    <name type="synonym">Lychnis saponaria</name>
    <dbReference type="NCBI Taxonomy" id="3572"/>
    <lineage>
        <taxon>Eukaryota</taxon>
        <taxon>Viridiplantae</taxon>
        <taxon>Streptophyta</taxon>
        <taxon>Embryophyta</taxon>
        <taxon>Tracheophyta</taxon>
        <taxon>Spermatophyta</taxon>
        <taxon>Magnoliopsida</taxon>
        <taxon>eudicotyledons</taxon>
        <taxon>Gunneridae</taxon>
        <taxon>Pentapetalae</taxon>
        <taxon>Caryophyllales</taxon>
        <taxon>Caryophyllaceae</taxon>
        <taxon>Caryophylleae</taxon>
        <taxon>Saponaria</taxon>
    </lineage>
</organism>
<dbReference type="InterPro" id="IPR045274">
    <property type="entry name" value="WAK-like"/>
</dbReference>
<comment type="catalytic activity">
    <reaction evidence="13">
        <text>L-seryl-[protein] + ATP = O-phospho-L-seryl-[protein] + ADP + H(+)</text>
        <dbReference type="Rhea" id="RHEA:17989"/>
        <dbReference type="Rhea" id="RHEA-COMP:9863"/>
        <dbReference type="Rhea" id="RHEA-COMP:11604"/>
        <dbReference type="ChEBI" id="CHEBI:15378"/>
        <dbReference type="ChEBI" id="CHEBI:29999"/>
        <dbReference type="ChEBI" id="CHEBI:30616"/>
        <dbReference type="ChEBI" id="CHEBI:83421"/>
        <dbReference type="ChEBI" id="CHEBI:456216"/>
    </reaction>
</comment>
<evidence type="ECO:0000259" key="16">
    <source>
        <dbReference type="PROSITE" id="PS50011"/>
    </source>
</evidence>
<comment type="catalytic activity">
    <reaction evidence="14">
        <text>L-threonyl-[protein] + ATP = O-phospho-L-threonyl-[protein] + ADP + H(+)</text>
        <dbReference type="Rhea" id="RHEA:46608"/>
        <dbReference type="Rhea" id="RHEA-COMP:11060"/>
        <dbReference type="Rhea" id="RHEA-COMP:11605"/>
        <dbReference type="ChEBI" id="CHEBI:15378"/>
        <dbReference type="ChEBI" id="CHEBI:30013"/>
        <dbReference type="ChEBI" id="CHEBI:30616"/>
        <dbReference type="ChEBI" id="CHEBI:61977"/>
        <dbReference type="ChEBI" id="CHEBI:456216"/>
    </reaction>
</comment>
<dbReference type="InterPro" id="IPR000719">
    <property type="entry name" value="Prot_kinase_dom"/>
</dbReference>
<dbReference type="PANTHER" id="PTHR27005">
    <property type="entry name" value="WALL-ASSOCIATED RECEPTOR KINASE-LIKE 21"/>
    <property type="match status" value="1"/>
</dbReference>
<dbReference type="Gene3D" id="3.30.200.20">
    <property type="entry name" value="Phosphorylase Kinase, domain 1"/>
    <property type="match status" value="1"/>
</dbReference>
<evidence type="ECO:0000256" key="11">
    <source>
        <dbReference type="ARBA" id="ARBA00023157"/>
    </source>
</evidence>
<sequence length="795" mass="87622">MGCGYELLLKSGPQTKAWTTKQEFGTVTETVAKLLLLKSVDSNITTYRVDMNGGSISSGQPSILASTPFAGIGGSQSRVSPIVDEPSITDGKVSGDSIPEAATEILVPVPAIVSGDPPPVIEPKKTYSQVLSSSSKEATPNIAKSGCKSTCGNVTIPYPFGIGPKCYHNPQFDVECIEDNTFGLKALNVSANLQDVLDYVHPVGRQINWIDERSLVMEFECQGYCADTSNPNGIGPVYPTDLRQSPFLYSSDRNVLLVAGCGGDVILKNSRNESLAGCAQVCRNVSEQITFKHCYGVGCCQTTLPNSIDFFWLDFLVTAKDKPSEDLDIDSPGYANSTCDYVNSTVDGGGRGWDCRCKADYYEGNPYLPFGCQVVRDCESCVQSCVSLENNTFGCLKDNYQYVEEDVVKQKLGLILGLGIGISMILLLALFGAFRTHKVLKRRRDTRLKAQYFKRNGGIVLKHQLSSDDKDTEKPRIFSSSELENATDKYNINRILGHGGQGTVYKGMLCNGKIVAIKKLKLVDDNQLHDFINEVMLLSQINHRNIVKLLGCCLETEVPLLVCEYVPNGTLSEHICSSSEDILFTWEMRLQIALDVANALAYLHSSSLLPIFHRDIKASNILLDNKYRAKVSDFGISKSVAIDQTHVTTRVIGTFGYLDPEYFRSCQFTDKSDVYSFGVVLVELLTGQMANRSTKDDRGLVPWFLDHVEKSLLNDILDAQVAREAERNEIAIIAELARRCLELDGSKRLSMKEVEGTLQTIRSSQKGLPNNEPLVTSTDDDDIQVSRTCTYDIEF</sequence>
<dbReference type="Pfam" id="PF13947">
    <property type="entry name" value="GUB_WAK_bind"/>
    <property type="match status" value="1"/>
</dbReference>
<keyword evidence="18" id="KW-1185">Reference proteome</keyword>
<evidence type="ECO:0000256" key="2">
    <source>
        <dbReference type="ARBA" id="ARBA00022527"/>
    </source>
</evidence>
<dbReference type="GO" id="GO:0007166">
    <property type="term" value="P:cell surface receptor signaling pathway"/>
    <property type="evidence" value="ECO:0007669"/>
    <property type="project" value="InterPro"/>
</dbReference>
<dbReference type="PROSITE" id="PS50011">
    <property type="entry name" value="PROTEIN_KINASE_DOM"/>
    <property type="match status" value="1"/>
</dbReference>
<keyword evidence="6" id="KW-0547">Nucleotide-binding</keyword>
<evidence type="ECO:0000256" key="12">
    <source>
        <dbReference type="ARBA" id="ARBA00023180"/>
    </source>
</evidence>
<dbReference type="SMART" id="SM00220">
    <property type="entry name" value="S_TKc"/>
    <property type="match status" value="1"/>
</dbReference>
<dbReference type="Proteomes" id="UP001443914">
    <property type="component" value="Unassembled WGS sequence"/>
</dbReference>
<dbReference type="GO" id="GO:0005886">
    <property type="term" value="C:plasma membrane"/>
    <property type="evidence" value="ECO:0007669"/>
    <property type="project" value="TreeGrafter"/>
</dbReference>
<dbReference type="AlphaFoldDB" id="A0AAW1KE08"/>
<evidence type="ECO:0000256" key="5">
    <source>
        <dbReference type="ARBA" id="ARBA00022729"/>
    </source>
</evidence>
<dbReference type="Pfam" id="PF00069">
    <property type="entry name" value="Pkinase"/>
    <property type="match status" value="1"/>
</dbReference>
<evidence type="ECO:0000256" key="6">
    <source>
        <dbReference type="ARBA" id="ARBA00022741"/>
    </source>
</evidence>
<dbReference type="PANTHER" id="PTHR27005:SF521">
    <property type="entry name" value="WALL-ASSOCIATED RECEPTOR KINASE-LIKE 6"/>
    <property type="match status" value="1"/>
</dbReference>
<feature type="transmembrane region" description="Helical" evidence="15">
    <location>
        <begin position="412"/>
        <end position="434"/>
    </location>
</feature>
<evidence type="ECO:0000256" key="9">
    <source>
        <dbReference type="ARBA" id="ARBA00022989"/>
    </source>
</evidence>
<dbReference type="Gene3D" id="1.10.510.10">
    <property type="entry name" value="Transferase(Phosphotransferase) domain 1"/>
    <property type="match status" value="1"/>
</dbReference>
<accession>A0AAW1KE08</accession>
<keyword evidence="5" id="KW-0732">Signal</keyword>
<dbReference type="EMBL" id="JBDFQZ010000006">
    <property type="protein sequence ID" value="KAK9715443.1"/>
    <property type="molecule type" value="Genomic_DNA"/>
</dbReference>
<feature type="domain" description="Protein kinase" evidence="16">
    <location>
        <begin position="490"/>
        <end position="775"/>
    </location>
</feature>
<evidence type="ECO:0000256" key="10">
    <source>
        <dbReference type="ARBA" id="ARBA00023136"/>
    </source>
</evidence>
<comment type="caution">
    <text evidence="17">The sequence shown here is derived from an EMBL/GenBank/DDBJ whole genome shotgun (WGS) entry which is preliminary data.</text>
</comment>
<dbReference type="GO" id="GO:0005524">
    <property type="term" value="F:ATP binding"/>
    <property type="evidence" value="ECO:0007669"/>
    <property type="project" value="UniProtKB-KW"/>
</dbReference>
<dbReference type="SUPFAM" id="SSF56112">
    <property type="entry name" value="Protein kinase-like (PK-like)"/>
    <property type="match status" value="1"/>
</dbReference>
<protein>
    <recommendedName>
        <fullName evidence="16">Protein kinase domain-containing protein</fullName>
    </recommendedName>
</protein>
<evidence type="ECO:0000256" key="15">
    <source>
        <dbReference type="SAM" id="Phobius"/>
    </source>
</evidence>
<dbReference type="FunFam" id="1.10.510.10:FF:000084">
    <property type="entry name" value="Wall-associated receptor kinase 2"/>
    <property type="match status" value="1"/>
</dbReference>
<evidence type="ECO:0000256" key="4">
    <source>
        <dbReference type="ARBA" id="ARBA00022692"/>
    </source>
</evidence>
<keyword evidence="7" id="KW-0418">Kinase</keyword>
<evidence type="ECO:0000256" key="3">
    <source>
        <dbReference type="ARBA" id="ARBA00022679"/>
    </source>
</evidence>